<evidence type="ECO:0000313" key="4">
    <source>
        <dbReference type="Proteomes" id="UP000051952"/>
    </source>
</evidence>
<dbReference type="VEuPathDB" id="TriTrypDB:BSAL_13075"/>
<keyword evidence="4" id="KW-1185">Reference proteome</keyword>
<evidence type="ECO:0000256" key="1">
    <source>
        <dbReference type="SAM" id="Coils"/>
    </source>
</evidence>
<organism evidence="3 4">
    <name type="scientific">Bodo saltans</name>
    <name type="common">Flagellated protozoan</name>
    <dbReference type="NCBI Taxonomy" id="75058"/>
    <lineage>
        <taxon>Eukaryota</taxon>
        <taxon>Discoba</taxon>
        <taxon>Euglenozoa</taxon>
        <taxon>Kinetoplastea</taxon>
        <taxon>Metakinetoplastina</taxon>
        <taxon>Eubodonida</taxon>
        <taxon>Bodonidae</taxon>
        <taxon>Bodo</taxon>
    </lineage>
</organism>
<sequence length="734" mass="79999">MIFSPAFAFSLITNVNDIESEKVSRTNFNIIMAMATIVGQFKDATNPFVRLITAATTEDGNMNVPYYQIEEIREASFQSDYACESIHRAILQRIEYYNYPFIVSKCLCLMRVLMMEGPASFNHKMGAASGRLLHIINDSNEVRKNTVEERNKFLAGAIHQAISGDSKALVNFGDPNGKPNNVPPKATTATAGGASAAPSHKSEFQLQQEREQRNHRKRIEDEKRGGAMVVSDRLLDSFDGTLTPVKLVESVTSSPKKKFAPEEIDSFVSATLQTEKVPQVCAALDAVLRDGKSSLQNRFKVLAMVEALATASSDAQQYFKGHPLGWQRHLSIERVDNPAKAEAAKSVAQRISALVVNAVPQIQTASSARPRGSSTVVVAQPQTSSSSSNFSSNQQQFQQQPAKASAQWEWNGPSAVPTSAVGNLDDLFSNMSVRNGSAAPQQQQQPTNSFSSNNFWNSGPPAAPPQQQQQFQQQQYQQQFNQPQYQQYQGPPPQQYQQQPQPQPQQYGFPSPALAYQTPAVPNNSMVFSYSSTDLPPAPNNSFVALPPPQQQQQVEAPPPTQAELLRKQMEEFQLTMMRMMQQAQQQQQQQTAAPAVAPVVVPAPLPSSPPQPAVQQQHQQPIATTTPEKNIAEAPTAYGATDDRRQNAETDDAEEESPSSAPSNPQESTSAAPVAASTSPPPGAPGAHNEAAIAMMLQLQQQMEATQRMLAQQQAAFQALSAQVLGTAPPPPQ</sequence>
<feature type="compositionally biased region" description="Low complexity" evidence="2">
    <location>
        <begin position="186"/>
        <end position="197"/>
    </location>
</feature>
<name>A0A0S4J9A1_BODSA</name>
<dbReference type="OrthoDB" id="245025at2759"/>
<feature type="compositionally biased region" description="Low complexity" evidence="2">
    <location>
        <begin position="659"/>
        <end position="679"/>
    </location>
</feature>
<feature type="region of interest" description="Disordered" evidence="2">
    <location>
        <begin position="435"/>
        <end position="516"/>
    </location>
</feature>
<dbReference type="EMBL" id="CYKH01001607">
    <property type="protein sequence ID" value="CUG87998.1"/>
    <property type="molecule type" value="Genomic_DNA"/>
</dbReference>
<protein>
    <recommendedName>
        <fullName evidence="5">ENTH domain-containing protein</fullName>
    </recommendedName>
</protein>
<accession>A0A0S4J9A1</accession>
<dbReference type="SUPFAM" id="SSF48464">
    <property type="entry name" value="ENTH/VHS domain"/>
    <property type="match status" value="1"/>
</dbReference>
<proteinExistence type="predicted"/>
<dbReference type="Proteomes" id="UP000051952">
    <property type="component" value="Unassembled WGS sequence"/>
</dbReference>
<dbReference type="AlphaFoldDB" id="A0A0S4J9A1"/>
<feature type="region of interest" description="Disordered" evidence="2">
    <location>
        <begin position="364"/>
        <end position="422"/>
    </location>
</feature>
<feature type="compositionally biased region" description="Polar residues" evidence="2">
    <location>
        <begin position="435"/>
        <end position="447"/>
    </location>
</feature>
<evidence type="ECO:0008006" key="5">
    <source>
        <dbReference type="Google" id="ProtNLM"/>
    </source>
</evidence>
<dbReference type="InterPro" id="IPR008942">
    <property type="entry name" value="ENTH_VHS"/>
</dbReference>
<feature type="coiled-coil region" evidence="1">
    <location>
        <begin position="563"/>
        <end position="590"/>
    </location>
</feature>
<feature type="region of interest" description="Disordered" evidence="2">
    <location>
        <begin position="539"/>
        <end position="560"/>
    </location>
</feature>
<feature type="region of interest" description="Disordered" evidence="2">
    <location>
        <begin position="170"/>
        <end position="224"/>
    </location>
</feature>
<feature type="compositionally biased region" description="Low complexity" evidence="2">
    <location>
        <begin position="448"/>
        <end position="510"/>
    </location>
</feature>
<keyword evidence="1" id="KW-0175">Coiled coil</keyword>
<feature type="compositionally biased region" description="Low complexity" evidence="2">
    <location>
        <begin position="373"/>
        <end position="407"/>
    </location>
</feature>
<feature type="region of interest" description="Disordered" evidence="2">
    <location>
        <begin position="601"/>
        <end position="691"/>
    </location>
</feature>
<dbReference type="Gene3D" id="1.25.40.90">
    <property type="match status" value="1"/>
</dbReference>
<evidence type="ECO:0000313" key="3">
    <source>
        <dbReference type="EMBL" id="CUG87998.1"/>
    </source>
</evidence>
<feature type="compositionally biased region" description="Low complexity" evidence="2">
    <location>
        <begin position="614"/>
        <end position="628"/>
    </location>
</feature>
<feature type="compositionally biased region" description="Pro residues" evidence="2">
    <location>
        <begin position="602"/>
        <end position="613"/>
    </location>
</feature>
<feature type="compositionally biased region" description="Basic and acidic residues" evidence="2">
    <location>
        <begin position="200"/>
        <end position="224"/>
    </location>
</feature>
<evidence type="ECO:0000256" key="2">
    <source>
        <dbReference type="SAM" id="MobiDB-lite"/>
    </source>
</evidence>
<reference evidence="4" key="1">
    <citation type="submission" date="2015-09" db="EMBL/GenBank/DDBJ databases">
        <authorList>
            <consortium name="Pathogen Informatics"/>
        </authorList>
    </citation>
    <scope>NUCLEOTIDE SEQUENCE [LARGE SCALE GENOMIC DNA]</scope>
    <source>
        <strain evidence="4">Lake Konstanz</strain>
    </source>
</reference>
<gene>
    <name evidence="3" type="ORF">BSAL_13075</name>
</gene>